<dbReference type="AlphaFoldDB" id="K9FTS7"/>
<evidence type="ECO:0000256" key="1">
    <source>
        <dbReference type="SAM" id="MobiDB-lite"/>
    </source>
</evidence>
<dbReference type="VEuPathDB" id="FungiDB:PDIP_52090"/>
<dbReference type="HOGENOM" id="CLU_3299563_0_0_1"/>
<protein>
    <submittedName>
        <fullName evidence="2">Uncharacterized protein</fullName>
    </submittedName>
</protein>
<evidence type="ECO:0000313" key="3">
    <source>
        <dbReference type="Proteomes" id="UP000009886"/>
    </source>
</evidence>
<evidence type="ECO:0000313" key="2">
    <source>
        <dbReference type="EMBL" id="EKV12534.1"/>
    </source>
</evidence>
<feature type="region of interest" description="Disordered" evidence="1">
    <location>
        <begin position="21"/>
        <end position="40"/>
    </location>
</feature>
<gene>
    <name evidence="2" type="ORF">PDIP_52090</name>
</gene>
<dbReference type="EMBL" id="AKCU01000349">
    <property type="protein sequence ID" value="EKV12534.1"/>
    <property type="molecule type" value="Genomic_DNA"/>
</dbReference>
<dbReference type="Proteomes" id="UP000009886">
    <property type="component" value="Unassembled WGS sequence"/>
</dbReference>
<name>K9FTS7_PEND1</name>
<accession>K9FTS7</accession>
<organism evidence="2 3">
    <name type="scientific">Penicillium digitatum (strain Pd1 / CECT 20795)</name>
    <name type="common">Green mold</name>
    <dbReference type="NCBI Taxonomy" id="1170230"/>
    <lineage>
        <taxon>Eukaryota</taxon>
        <taxon>Fungi</taxon>
        <taxon>Dikarya</taxon>
        <taxon>Ascomycota</taxon>
        <taxon>Pezizomycotina</taxon>
        <taxon>Eurotiomycetes</taxon>
        <taxon>Eurotiomycetidae</taxon>
        <taxon>Eurotiales</taxon>
        <taxon>Aspergillaceae</taxon>
        <taxon>Penicillium</taxon>
    </lineage>
</organism>
<proteinExistence type="predicted"/>
<dbReference type="KEGG" id="pdp:PDIP_52090"/>
<sequence length="40" mass="4510">MRGVPELSQTTSRFVKLLNQKPKSHPIRINELAPPCHAKS</sequence>
<comment type="caution">
    <text evidence="2">The sequence shown here is derived from an EMBL/GenBank/DDBJ whole genome shotgun (WGS) entry which is preliminary data.</text>
</comment>
<reference evidence="3" key="1">
    <citation type="journal article" date="2012" name="BMC Genomics">
        <title>Genome sequence of the necrotrophic fungus Penicillium digitatum, the main postharvest pathogen of citrus.</title>
        <authorList>
            <person name="Marcet-Houben M."/>
            <person name="Ballester A.-R."/>
            <person name="de la Fuente B."/>
            <person name="Harries E."/>
            <person name="Marcos J.F."/>
            <person name="Gonzalez-Candelas L."/>
            <person name="Gabaldon T."/>
        </authorList>
    </citation>
    <scope>NUCLEOTIDE SEQUENCE [LARGE SCALE GENOMIC DNA]</scope>
    <source>
        <strain evidence="3">Pd1 / CECT 20795</strain>
    </source>
</reference>